<dbReference type="InterPro" id="IPR002781">
    <property type="entry name" value="TM_pro_TauE-like"/>
</dbReference>
<dbReference type="Pfam" id="PF01925">
    <property type="entry name" value="TauE"/>
    <property type="match status" value="1"/>
</dbReference>
<feature type="transmembrane region" description="Helical" evidence="8">
    <location>
        <begin position="97"/>
        <end position="116"/>
    </location>
</feature>
<feature type="transmembrane region" description="Helical" evidence="8">
    <location>
        <begin position="189"/>
        <end position="215"/>
    </location>
</feature>
<evidence type="ECO:0000256" key="5">
    <source>
        <dbReference type="ARBA" id="ARBA00022692"/>
    </source>
</evidence>
<sequence>MLTEFLIVCPLVFLAGFVDAIGGGGGLISLPAYLMAGIPPHFAVGTNKLSSAMGTTIATLEFARSGYIRIKLAFFSVIAAIIGSSLGANLALHISEYYFRIILLVVLPLTALYLLLNRHALNPKMTESNHLSTSQVVATLLISVSLGVWDGFYGPGTGTFLILTLVGIAHLPLNLAAGNTKVINLTTNVTALVVFLMNGKVMILLGLTAGIFSIIGNFLGASYYKKFGSAIARPIIIVVLVIFFVKTVWEFLD</sequence>
<protein>
    <recommendedName>
        <fullName evidence="8">Probable membrane transporter protein</fullName>
    </recommendedName>
</protein>
<evidence type="ECO:0000256" key="6">
    <source>
        <dbReference type="ARBA" id="ARBA00022989"/>
    </source>
</evidence>
<keyword evidence="6 8" id="KW-1133">Transmembrane helix</keyword>
<evidence type="ECO:0000313" key="9">
    <source>
        <dbReference type="EMBL" id="OFA11387.1"/>
    </source>
</evidence>
<dbReference type="Proteomes" id="UP000177010">
    <property type="component" value="Unassembled WGS sequence"/>
</dbReference>
<evidence type="ECO:0000256" key="4">
    <source>
        <dbReference type="ARBA" id="ARBA00022475"/>
    </source>
</evidence>
<comment type="similarity">
    <text evidence="2 8">Belongs to the 4-toluene sulfonate uptake permease (TSUP) (TC 2.A.102) family.</text>
</comment>
<gene>
    <name evidence="9" type="ORF">LASUN_09960</name>
</gene>
<keyword evidence="5 8" id="KW-0812">Transmembrane</keyword>
<feature type="transmembrane region" description="Helical" evidence="8">
    <location>
        <begin position="227"/>
        <end position="249"/>
    </location>
</feature>
<dbReference type="PANTHER" id="PTHR30269:SF0">
    <property type="entry name" value="MEMBRANE TRANSPORTER PROTEIN YFCA-RELATED"/>
    <property type="match status" value="1"/>
</dbReference>
<evidence type="ECO:0000256" key="8">
    <source>
        <dbReference type="RuleBase" id="RU363041"/>
    </source>
</evidence>
<dbReference type="GO" id="GO:0005886">
    <property type="term" value="C:plasma membrane"/>
    <property type="evidence" value="ECO:0007669"/>
    <property type="project" value="UniProtKB-SubCell"/>
</dbReference>
<feature type="transmembrane region" description="Helical" evidence="8">
    <location>
        <begin position="70"/>
        <end position="91"/>
    </location>
</feature>
<evidence type="ECO:0000313" key="10">
    <source>
        <dbReference type="Proteomes" id="UP000177010"/>
    </source>
</evidence>
<accession>A0A1E7XE64</accession>
<proteinExistence type="inferred from homology"/>
<name>A0A1E7XE64_9LACO</name>
<keyword evidence="4 8" id="KW-1003">Cell membrane</keyword>
<comment type="subcellular location">
    <subcellularLocation>
        <location evidence="1 8">Cell membrane</location>
        <topology evidence="1 8">Multi-pass membrane protein</topology>
    </subcellularLocation>
</comment>
<dbReference type="PANTHER" id="PTHR30269">
    <property type="entry name" value="TRANSMEMBRANE PROTEIN YFCA"/>
    <property type="match status" value="1"/>
</dbReference>
<keyword evidence="3" id="KW-0813">Transport</keyword>
<feature type="transmembrane region" description="Helical" evidence="8">
    <location>
        <begin position="159"/>
        <end position="177"/>
    </location>
</feature>
<evidence type="ECO:0000256" key="7">
    <source>
        <dbReference type="ARBA" id="ARBA00023136"/>
    </source>
</evidence>
<dbReference type="InterPro" id="IPR052017">
    <property type="entry name" value="TSUP"/>
</dbReference>
<dbReference type="EMBL" id="MIQE01000010">
    <property type="protein sequence ID" value="OFA11387.1"/>
    <property type="molecule type" value="Genomic_DNA"/>
</dbReference>
<evidence type="ECO:0000256" key="1">
    <source>
        <dbReference type="ARBA" id="ARBA00004651"/>
    </source>
</evidence>
<dbReference type="RefSeq" id="WP_070367610.1">
    <property type="nucleotide sequence ID" value="NZ_JAZHVW010000001.1"/>
</dbReference>
<evidence type="ECO:0000256" key="2">
    <source>
        <dbReference type="ARBA" id="ARBA00009142"/>
    </source>
</evidence>
<comment type="caution">
    <text evidence="9">The sequence shown here is derived from an EMBL/GenBank/DDBJ whole genome shotgun (WGS) entry which is preliminary data.</text>
</comment>
<reference evidence="9 10" key="1">
    <citation type="submission" date="2016-09" db="EMBL/GenBank/DDBJ databases">
        <title>Genome Sequence of Lactobacillus sunkii Strain CG01.</title>
        <authorList>
            <person name="Poehlein A."/>
            <person name="Gabris C."/>
            <person name="Bengelsdorf F.R."/>
            <person name="Duerre P."/>
            <person name="Daniel R."/>
        </authorList>
    </citation>
    <scope>NUCLEOTIDE SEQUENCE [LARGE SCALE GENOMIC DNA]</scope>
    <source>
        <strain evidence="9 10">CG_D</strain>
    </source>
</reference>
<evidence type="ECO:0000256" key="3">
    <source>
        <dbReference type="ARBA" id="ARBA00022448"/>
    </source>
</evidence>
<dbReference type="STRING" id="481719.LASUN_09960"/>
<keyword evidence="7 8" id="KW-0472">Membrane</keyword>
<organism evidence="9 10">
    <name type="scientific">Lentilactobacillus sunkii</name>
    <dbReference type="NCBI Taxonomy" id="481719"/>
    <lineage>
        <taxon>Bacteria</taxon>
        <taxon>Bacillati</taxon>
        <taxon>Bacillota</taxon>
        <taxon>Bacilli</taxon>
        <taxon>Lactobacillales</taxon>
        <taxon>Lactobacillaceae</taxon>
        <taxon>Lentilactobacillus</taxon>
    </lineage>
</organism>
<dbReference type="AlphaFoldDB" id="A0A1E7XE64"/>